<dbReference type="Gene3D" id="1.10.10.10">
    <property type="entry name" value="Winged helix-like DNA-binding domain superfamily/Winged helix DNA-binding domain"/>
    <property type="match status" value="1"/>
</dbReference>
<keyword evidence="1" id="KW-0805">Transcription regulation</keyword>
<dbReference type="NCBIfam" id="NF033788">
    <property type="entry name" value="HTH_metalloreg"/>
    <property type="match status" value="1"/>
</dbReference>
<dbReference type="SUPFAM" id="SSF46785">
    <property type="entry name" value="Winged helix' DNA-binding domain"/>
    <property type="match status" value="1"/>
</dbReference>
<keyword evidence="3" id="KW-0804">Transcription</keyword>
<keyword evidence="2" id="KW-0238">DNA-binding</keyword>
<evidence type="ECO:0000313" key="6">
    <source>
        <dbReference type="Proteomes" id="UP000010321"/>
    </source>
</evidence>
<dbReference type="SMART" id="SM00418">
    <property type="entry name" value="HTH_ARSR"/>
    <property type="match status" value="1"/>
</dbReference>
<dbReference type="EMBL" id="AFBM01000010">
    <property type="protein sequence ID" value="EGF52870.1"/>
    <property type="molecule type" value="Genomic_DNA"/>
</dbReference>
<dbReference type="InterPro" id="IPR036388">
    <property type="entry name" value="WH-like_DNA-bd_sf"/>
</dbReference>
<dbReference type="InterPro" id="IPR051081">
    <property type="entry name" value="HTH_MetalResp_TranReg"/>
</dbReference>
<dbReference type="PRINTS" id="PR00778">
    <property type="entry name" value="HTHARSR"/>
</dbReference>
<gene>
    <name evidence="5" type="ORF">HMPREF9445_01198</name>
</gene>
<dbReference type="InterPro" id="IPR036390">
    <property type="entry name" value="WH_DNA-bd_sf"/>
</dbReference>
<accession>A0ABN0CPK0</accession>
<evidence type="ECO:0000313" key="5">
    <source>
        <dbReference type="EMBL" id="EGF52870.1"/>
    </source>
</evidence>
<dbReference type="InterPro" id="IPR001845">
    <property type="entry name" value="HTH_ArsR_DNA-bd_dom"/>
</dbReference>
<evidence type="ECO:0000256" key="2">
    <source>
        <dbReference type="ARBA" id="ARBA00023125"/>
    </source>
</evidence>
<comment type="caution">
    <text evidence="5">The sequence shown here is derived from an EMBL/GenBank/DDBJ whole genome shotgun (WGS) entry which is preliminary data.</text>
</comment>
<protein>
    <submittedName>
        <fullName evidence="5">Transcriptional regulator, ArsR family</fullName>
    </submittedName>
</protein>
<reference evidence="5 6" key="1">
    <citation type="submission" date="2011-02" db="EMBL/GenBank/DDBJ databases">
        <authorList>
            <person name="Weinstock G."/>
            <person name="Sodergren E."/>
            <person name="Clifton S."/>
            <person name="Fulton L."/>
            <person name="Fulton B."/>
            <person name="Courtney L."/>
            <person name="Fronick C."/>
            <person name="Harrison M."/>
            <person name="Strong C."/>
            <person name="Farmer C."/>
            <person name="Delahaunty K."/>
            <person name="Markovic C."/>
            <person name="Hall O."/>
            <person name="Minx P."/>
            <person name="Tomlinson C."/>
            <person name="Mitreva M."/>
            <person name="Hou S."/>
            <person name="Chen J."/>
            <person name="Wollam A."/>
            <person name="Pepin K.H."/>
            <person name="Johnson M."/>
            <person name="Bhonagiri V."/>
            <person name="Zhang X."/>
            <person name="Suruliraj S."/>
            <person name="Warren W."/>
            <person name="Chinwalla A."/>
            <person name="Mardis E.R."/>
            <person name="Wilson R.K."/>
        </authorList>
    </citation>
    <scope>NUCLEOTIDE SEQUENCE [LARGE SCALE GENOMIC DNA]</scope>
    <source>
        <strain evidence="5 6">YIT 12056</strain>
    </source>
</reference>
<dbReference type="PANTHER" id="PTHR33154">
    <property type="entry name" value="TRANSCRIPTIONAL REGULATOR, ARSR FAMILY"/>
    <property type="match status" value="1"/>
</dbReference>
<dbReference type="PROSITE" id="PS50987">
    <property type="entry name" value="HTH_ARSR_2"/>
    <property type="match status" value="1"/>
</dbReference>
<evidence type="ECO:0000256" key="1">
    <source>
        <dbReference type="ARBA" id="ARBA00023015"/>
    </source>
</evidence>
<sequence>MDEQYTNTFKALSDTTRLKIVWLLSNIDSKVCVSEIMEVLCEQQYNVSRHLNILKKANIISEKKEGRWVYYYLNIKDDSFYAFIIDAIKSIPEKEMEAEKEKCKALLNLRNENKTI</sequence>
<keyword evidence="6" id="KW-1185">Reference proteome</keyword>
<proteinExistence type="predicted"/>
<organism evidence="5 6">
    <name type="scientific">Bacteroides clarus YIT 12056</name>
    <dbReference type="NCBI Taxonomy" id="762984"/>
    <lineage>
        <taxon>Bacteria</taxon>
        <taxon>Pseudomonadati</taxon>
        <taxon>Bacteroidota</taxon>
        <taxon>Bacteroidia</taxon>
        <taxon>Bacteroidales</taxon>
        <taxon>Bacteroidaceae</taxon>
        <taxon>Bacteroides</taxon>
    </lineage>
</organism>
<dbReference type="InterPro" id="IPR011991">
    <property type="entry name" value="ArsR-like_HTH"/>
</dbReference>
<name>A0ABN0CPK0_9BACE</name>
<feature type="domain" description="HTH arsR-type" evidence="4">
    <location>
        <begin position="1"/>
        <end position="95"/>
    </location>
</feature>
<evidence type="ECO:0000256" key="3">
    <source>
        <dbReference type="ARBA" id="ARBA00023163"/>
    </source>
</evidence>
<dbReference type="RefSeq" id="WP_009121368.1">
    <property type="nucleotide sequence ID" value="NZ_FQWK01000003.1"/>
</dbReference>
<dbReference type="Proteomes" id="UP000010321">
    <property type="component" value="Unassembled WGS sequence"/>
</dbReference>
<evidence type="ECO:0000259" key="4">
    <source>
        <dbReference type="PROSITE" id="PS50987"/>
    </source>
</evidence>
<dbReference type="PANTHER" id="PTHR33154:SF18">
    <property type="entry name" value="ARSENICAL RESISTANCE OPERON REPRESSOR"/>
    <property type="match status" value="1"/>
</dbReference>
<dbReference type="Pfam" id="PF01022">
    <property type="entry name" value="HTH_5"/>
    <property type="match status" value="1"/>
</dbReference>
<dbReference type="CDD" id="cd00090">
    <property type="entry name" value="HTH_ARSR"/>
    <property type="match status" value="1"/>
</dbReference>